<evidence type="ECO:0000313" key="1">
    <source>
        <dbReference type="EMBL" id="MBW73207.1"/>
    </source>
</evidence>
<accession>A0A2M4D6M4</accession>
<protein>
    <submittedName>
        <fullName evidence="1">Putative secreted protein</fullName>
    </submittedName>
</protein>
<sequence>MGGRGGFSRFTGPLSSSALSSGLTSAAASLSRCAIMRKALSLRRCRCCFNLGQGSSIVAPYSREVANCCIVLLRSSGDAAVADNYNTASFAPAPVAAATAAAVSTVAFAAAAADSAATWGIGTHTLRHTRTHCFNV</sequence>
<name>A0A2M4D6M4_ANODA</name>
<proteinExistence type="predicted"/>
<reference evidence="1" key="1">
    <citation type="submission" date="2018-01" db="EMBL/GenBank/DDBJ databases">
        <title>An insight into the sialome of Amazonian anophelines.</title>
        <authorList>
            <person name="Ribeiro J.M."/>
            <person name="Scarpassa V."/>
            <person name="Calvo E."/>
        </authorList>
    </citation>
    <scope>NUCLEOTIDE SEQUENCE</scope>
</reference>
<organism evidence="1">
    <name type="scientific">Anopheles darlingi</name>
    <name type="common">Mosquito</name>
    <dbReference type="NCBI Taxonomy" id="43151"/>
    <lineage>
        <taxon>Eukaryota</taxon>
        <taxon>Metazoa</taxon>
        <taxon>Ecdysozoa</taxon>
        <taxon>Arthropoda</taxon>
        <taxon>Hexapoda</taxon>
        <taxon>Insecta</taxon>
        <taxon>Pterygota</taxon>
        <taxon>Neoptera</taxon>
        <taxon>Endopterygota</taxon>
        <taxon>Diptera</taxon>
        <taxon>Nematocera</taxon>
        <taxon>Culicoidea</taxon>
        <taxon>Culicidae</taxon>
        <taxon>Anophelinae</taxon>
        <taxon>Anopheles</taxon>
    </lineage>
</organism>
<dbReference type="EMBL" id="GGFL01009029">
    <property type="protein sequence ID" value="MBW73207.1"/>
    <property type="molecule type" value="Transcribed_RNA"/>
</dbReference>
<dbReference type="AlphaFoldDB" id="A0A2M4D6M4"/>